<dbReference type="VEuPathDB" id="FungiDB:HCDG_04065"/>
<evidence type="ECO:0000313" key="2">
    <source>
        <dbReference type="EMBL" id="EER41418.1"/>
    </source>
</evidence>
<dbReference type="HOGENOM" id="CLU_1481575_0_0_1"/>
<organism evidence="2 3">
    <name type="scientific">Ajellomyces capsulatus (strain H143)</name>
    <name type="common">Darling's disease fungus</name>
    <name type="synonym">Histoplasma capsulatum</name>
    <dbReference type="NCBI Taxonomy" id="544712"/>
    <lineage>
        <taxon>Eukaryota</taxon>
        <taxon>Fungi</taxon>
        <taxon>Dikarya</taxon>
        <taxon>Ascomycota</taxon>
        <taxon>Pezizomycotina</taxon>
        <taxon>Eurotiomycetes</taxon>
        <taxon>Eurotiomycetidae</taxon>
        <taxon>Onygenales</taxon>
        <taxon>Ajellomycetaceae</taxon>
        <taxon>Histoplasma</taxon>
    </lineage>
</organism>
<evidence type="ECO:0000256" key="1">
    <source>
        <dbReference type="SAM" id="MobiDB-lite"/>
    </source>
</evidence>
<sequence>MSCTEHRALKLPNDDEKTEPRYPHGMWHACRIAEHYSQQADDRARSRRKKQSGQALRLPAECGAASQSQRQHQDQDQDQALRPFCFCGLSFFLKLPCKHDMILKTLSPASVSALIKVSIHSHLSDALALLFFPLPDFPMGVCLSPSAQYVFTYFPARDGQGGGVILSWLPRGYLSARPLSSG</sequence>
<evidence type="ECO:0000313" key="3">
    <source>
        <dbReference type="Proteomes" id="UP000002624"/>
    </source>
</evidence>
<reference evidence="3" key="1">
    <citation type="submission" date="2009-05" db="EMBL/GenBank/DDBJ databases">
        <title>The genome sequence of Ajellomyces capsulatus strain H143.</title>
        <authorList>
            <person name="Champion M."/>
            <person name="Cuomo C.A."/>
            <person name="Ma L.-J."/>
            <person name="Henn M.R."/>
            <person name="Sil A."/>
            <person name="Goldman B."/>
            <person name="Young S.K."/>
            <person name="Kodira C.D."/>
            <person name="Zeng Q."/>
            <person name="Koehrsen M."/>
            <person name="Alvarado L."/>
            <person name="Berlin A.M."/>
            <person name="Borenstein D."/>
            <person name="Chen Z."/>
            <person name="Engels R."/>
            <person name="Freedman E."/>
            <person name="Gellesch M."/>
            <person name="Goldberg J."/>
            <person name="Griggs A."/>
            <person name="Gujja S."/>
            <person name="Heiman D.I."/>
            <person name="Hepburn T.A."/>
            <person name="Howarth C."/>
            <person name="Jen D."/>
            <person name="Larson L."/>
            <person name="Lewis B."/>
            <person name="Mehta T."/>
            <person name="Park D."/>
            <person name="Pearson M."/>
            <person name="Roberts A."/>
            <person name="Saif S."/>
            <person name="Shea T.D."/>
            <person name="Shenoy N."/>
            <person name="Sisk P."/>
            <person name="Stolte C."/>
            <person name="Sykes S."/>
            <person name="Walk T."/>
            <person name="White J."/>
            <person name="Yandava C."/>
            <person name="Klein B."/>
            <person name="McEwen J.G."/>
            <person name="Puccia R."/>
            <person name="Goldman G.H."/>
            <person name="Felipe M.S."/>
            <person name="Nino-Vega G."/>
            <person name="San-Blas G."/>
            <person name="Taylor J.W."/>
            <person name="Mendoza L."/>
            <person name="Galagan J.E."/>
            <person name="Nusbaum C."/>
            <person name="Birren B.W."/>
        </authorList>
    </citation>
    <scope>NUCLEOTIDE SEQUENCE [LARGE SCALE GENOMIC DNA]</scope>
    <source>
        <strain evidence="3">H143</strain>
    </source>
</reference>
<protein>
    <submittedName>
        <fullName evidence="2">Uncharacterized protein</fullName>
    </submittedName>
</protein>
<gene>
    <name evidence="2" type="ORF">HCDG_04065</name>
</gene>
<dbReference type="Proteomes" id="UP000002624">
    <property type="component" value="Unassembled WGS sequence"/>
</dbReference>
<accession>C6HCY4</accession>
<name>C6HCY4_AJECH</name>
<feature type="region of interest" description="Disordered" evidence="1">
    <location>
        <begin position="1"/>
        <end position="22"/>
    </location>
</feature>
<dbReference type="EMBL" id="GG692423">
    <property type="protein sequence ID" value="EER41418.1"/>
    <property type="molecule type" value="Genomic_DNA"/>
</dbReference>
<dbReference type="AlphaFoldDB" id="C6HCY4"/>
<proteinExistence type="predicted"/>